<dbReference type="EMBL" id="SNYV01000014">
    <property type="protein sequence ID" value="TDQ77407.1"/>
    <property type="molecule type" value="Genomic_DNA"/>
</dbReference>
<sequence length="230" mass="25506">MVNPVMKMHRWFVCLLVFITTLSLTSCFDVVEDVNLKSNGSGSIKATVNLSKSKVKVASLMKLDKVDGVKVPSKSEIQAEVNDIVKLLRQTPGISNVQHSLDFNNFIGTLSCDFTNVGALNAFTKTLSTHFKAKVSSYSSYSYDAKTKVFARSYTYSDEAKKGLAKLKPENQKSFSDAYFTSIYRFQDNVLKQDNKVGKISDNKKAVMMRVGVLELVNGNVSLSNQISLK</sequence>
<organism evidence="2 3">
    <name type="scientific">Sphingobacterium yanglingense</name>
    <dbReference type="NCBI Taxonomy" id="1437280"/>
    <lineage>
        <taxon>Bacteria</taxon>
        <taxon>Pseudomonadati</taxon>
        <taxon>Bacteroidota</taxon>
        <taxon>Sphingobacteriia</taxon>
        <taxon>Sphingobacteriales</taxon>
        <taxon>Sphingobacteriaceae</taxon>
        <taxon>Sphingobacterium</taxon>
    </lineage>
</organism>
<dbReference type="Proteomes" id="UP000295292">
    <property type="component" value="Unassembled WGS sequence"/>
</dbReference>
<evidence type="ECO:0008006" key="4">
    <source>
        <dbReference type="Google" id="ProtNLM"/>
    </source>
</evidence>
<dbReference type="PROSITE" id="PS51257">
    <property type="entry name" value="PROKAR_LIPOPROTEIN"/>
    <property type="match status" value="1"/>
</dbReference>
<reference evidence="2 3" key="1">
    <citation type="submission" date="2019-03" db="EMBL/GenBank/DDBJ databases">
        <title>Genomic Encyclopedia of Archaeal and Bacterial Type Strains, Phase II (KMG-II): from individual species to whole genera.</title>
        <authorList>
            <person name="Goeker M."/>
        </authorList>
    </citation>
    <scope>NUCLEOTIDE SEQUENCE [LARGE SCALE GENOMIC DNA]</scope>
    <source>
        <strain evidence="2 3">DSM 28353</strain>
    </source>
</reference>
<evidence type="ECO:0000256" key="1">
    <source>
        <dbReference type="SAM" id="SignalP"/>
    </source>
</evidence>
<feature type="signal peptide" evidence="1">
    <location>
        <begin position="1"/>
        <end position="28"/>
    </location>
</feature>
<dbReference type="AlphaFoldDB" id="A0A4R6WGT3"/>
<protein>
    <recommendedName>
        <fullName evidence="4">Lipoprotein</fullName>
    </recommendedName>
</protein>
<comment type="caution">
    <text evidence="2">The sequence shown here is derived from an EMBL/GenBank/DDBJ whole genome shotgun (WGS) entry which is preliminary data.</text>
</comment>
<evidence type="ECO:0000313" key="3">
    <source>
        <dbReference type="Proteomes" id="UP000295292"/>
    </source>
</evidence>
<proteinExistence type="predicted"/>
<keyword evidence="3" id="KW-1185">Reference proteome</keyword>
<feature type="chain" id="PRO_5020445745" description="Lipoprotein" evidence="1">
    <location>
        <begin position="29"/>
        <end position="230"/>
    </location>
</feature>
<evidence type="ECO:0000313" key="2">
    <source>
        <dbReference type="EMBL" id="TDQ77407.1"/>
    </source>
</evidence>
<name>A0A4R6WGT3_9SPHI</name>
<accession>A0A4R6WGT3</accession>
<keyword evidence="1" id="KW-0732">Signal</keyword>
<gene>
    <name evidence="2" type="ORF">CLV99_2813</name>
</gene>